<feature type="domain" description="Tyr recombinase" evidence="3">
    <location>
        <begin position="125"/>
        <end position="352"/>
    </location>
</feature>
<dbReference type="InterPro" id="IPR010998">
    <property type="entry name" value="Integrase_recombinase_N"/>
</dbReference>
<dbReference type="Pfam" id="PF00589">
    <property type="entry name" value="Phage_integrase"/>
    <property type="match status" value="1"/>
</dbReference>
<evidence type="ECO:0000313" key="4">
    <source>
        <dbReference type="EMBL" id="NJQ04304.1"/>
    </source>
</evidence>
<dbReference type="PROSITE" id="PS51898">
    <property type="entry name" value="TYR_RECOMBINASE"/>
    <property type="match status" value="1"/>
</dbReference>
<dbReference type="InterPro" id="IPR011010">
    <property type="entry name" value="DNA_brk_join_enz"/>
</dbReference>
<dbReference type="PANTHER" id="PTHR34605:SF4">
    <property type="entry name" value="DNA ADENINE METHYLTRANSFERASE"/>
    <property type="match status" value="1"/>
</dbReference>
<evidence type="ECO:0000256" key="1">
    <source>
        <dbReference type="ARBA" id="ARBA00023125"/>
    </source>
</evidence>
<keyword evidence="2" id="KW-0233">DNA recombination</keyword>
<dbReference type="SUPFAM" id="SSF47823">
    <property type="entry name" value="lambda integrase-like, N-terminal domain"/>
    <property type="match status" value="1"/>
</dbReference>
<comment type="caution">
    <text evidence="4">The sequence shown here is derived from an EMBL/GenBank/DDBJ whole genome shotgun (WGS) entry which is preliminary data.</text>
</comment>
<gene>
    <name evidence="4" type="ORF">HCN56_01600</name>
</gene>
<evidence type="ECO:0000259" key="3">
    <source>
        <dbReference type="PROSITE" id="PS51898"/>
    </source>
</evidence>
<dbReference type="GO" id="GO:0015074">
    <property type="term" value="P:DNA integration"/>
    <property type="evidence" value="ECO:0007669"/>
    <property type="project" value="InterPro"/>
</dbReference>
<sequence length="355" mass="38320">MTGQLVPSGHLPDNRITHLHRQWAERHGVEAADRLVSAEELADAVAEQLVPQNTVDTYDKSWRVWQRFCDEQRFPEMEGSRGALVAFVLWMLREGRGATGYAPNSAGTHLAGVVVRLRKAGVDVSKDDAAEARVQLKKLATELKRDGERRGRGQAPAAHLDGIRQVAVACPDSLAGLRDRALVLLSFHVAARASEPAGLLAADVVAHERGLRVSVVVGKTELSVREVAVPYATDPTACPVRAYLAWRAALEETDPRFTDSRDPAFHGIDRWGHVGGAMSADAVTAVIARAAERAGIPLRWTGHSLRSGLATASRAKGKDALVIAAQGGWVPNSKSMMGYMRRADEWEDNASAGLA</sequence>
<dbReference type="SUPFAM" id="SSF56349">
    <property type="entry name" value="DNA breaking-rejoining enzymes"/>
    <property type="match status" value="1"/>
</dbReference>
<accession>A0A7X6HXL8</accession>
<dbReference type="Gene3D" id="1.10.150.130">
    <property type="match status" value="1"/>
</dbReference>
<evidence type="ECO:0000256" key="2">
    <source>
        <dbReference type="ARBA" id="ARBA00023172"/>
    </source>
</evidence>
<dbReference type="EMBL" id="JAAVJD010000004">
    <property type="protein sequence ID" value="NJQ04304.1"/>
    <property type="molecule type" value="Genomic_DNA"/>
</dbReference>
<organism evidence="4 5">
    <name type="scientific">Streptomyces lonarensis</name>
    <dbReference type="NCBI Taxonomy" id="700599"/>
    <lineage>
        <taxon>Bacteria</taxon>
        <taxon>Bacillati</taxon>
        <taxon>Actinomycetota</taxon>
        <taxon>Actinomycetes</taxon>
        <taxon>Kitasatosporales</taxon>
        <taxon>Streptomycetaceae</taxon>
        <taxon>Streptomyces</taxon>
    </lineage>
</organism>
<reference evidence="4 5" key="1">
    <citation type="submission" date="2020-03" db="EMBL/GenBank/DDBJ databases">
        <title>Draft genome of Streptomyces sp. ventii, isolated from the Axial Seamount in the Pacific Ocean, and resequencing of the two type strains Streptomyces lonarensis strain NCL 716 and Streptomyces bohaiensis strain 11A07.</title>
        <authorList>
            <person name="Loughran R.M."/>
            <person name="Pfannmuller K.M."/>
            <person name="Wasson B.J."/>
            <person name="Deadmond M.C."/>
            <person name="Paddock B.E."/>
            <person name="Koyack M.J."/>
            <person name="Gallegos D.A."/>
            <person name="Mitchell E.A."/>
            <person name="Ushijima B."/>
            <person name="Saw J.H."/>
            <person name="Mcphail K.L."/>
            <person name="Videau P."/>
        </authorList>
    </citation>
    <scope>NUCLEOTIDE SEQUENCE [LARGE SCALE GENOMIC DNA]</scope>
    <source>
        <strain evidence="4 5">NCL716</strain>
    </source>
</reference>
<evidence type="ECO:0000313" key="5">
    <source>
        <dbReference type="Proteomes" id="UP000578686"/>
    </source>
</evidence>
<dbReference type="InterPro" id="IPR002104">
    <property type="entry name" value="Integrase_catalytic"/>
</dbReference>
<dbReference type="InterPro" id="IPR013762">
    <property type="entry name" value="Integrase-like_cat_sf"/>
</dbReference>
<protein>
    <submittedName>
        <fullName evidence="4">Tyrosine-type recombinase/integrase</fullName>
    </submittedName>
</protein>
<dbReference type="GO" id="GO:0003677">
    <property type="term" value="F:DNA binding"/>
    <property type="evidence" value="ECO:0007669"/>
    <property type="project" value="UniProtKB-KW"/>
</dbReference>
<keyword evidence="1" id="KW-0238">DNA-binding</keyword>
<proteinExistence type="predicted"/>
<dbReference type="GO" id="GO:0006310">
    <property type="term" value="P:DNA recombination"/>
    <property type="evidence" value="ECO:0007669"/>
    <property type="project" value="UniProtKB-KW"/>
</dbReference>
<dbReference type="AlphaFoldDB" id="A0A7X6HXL8"/>
<dbReference type="Gene3D" id="1.10.443.10">
    <property type="entry name" value="Intergrase catalytic core"/>
    <property type="match status" value="1"/>
</dbReference>
<dbReference type="InterPro" id="IPR052925">
    <property type="entry name" value="Phage_Integrase-like_Recomb"/>
</dbReference>
<dbReference type="Proteomes" id="UP000578686">
    <property type="component" value="Unassembled WGS sequence"/>
</dbReference>
<name>A0A7X6HXL8_9ACTN</name>
<keyword evidence="5" id="KW-1185">Reference proteome</keyword>
<dbReference type="PANTHER" id="PTHR34605">
    <property type="entry name" value="PHAGE_INTEGRASE DOMAIN-CONTAINING PROTEIN"/>
    <property type="match status" value="1"/>
</dbReference>